<keyword evidence="2 5" id="KW-0808">Transferase</keyword>
<keyword evidence="6" id="KW-1185">Reference proteome</keyword>
<proteinExistence type="inferred from homology"/>
<keyword evidence="3 5" id="KW-0418">Kinase</keyword>
<comment type="caution">
    <text evidence="5">The sequence shown here is derived from an EMBL/GenBank/DDBJ whole genome shotgun (WGS) entry which is preliminary data.</text>
</comment>
<feature type="domain" description="HipA-like C-terminal" evidence="4">
    <location>
        <begin position="58"/>
        <end position="283"/>
    </location>
</feature>
<dbReference type="EMBL" id="JAASQL010000002">
    <property type="protein sequence ID" value="NIJ45647.1"/>
    <property type="molecule type" value="Genomic_DNA"/>
</dbReference>
<dbReference type="RefSeq" id="WP_167188109.1">
    <property type="nucleotide sequence ID" value="NZ_JAASQL010000002.1"/>
</dbReference>
<dbReference type="InterPro" id="IPR052028">
    <property type="entry name" value="HipA_Ser/Thr_kinase"/>
</dbReference>
<dbReference type="PANTHER" id="PTHR37419">
    <property type="entry name" value="SERINE/THREONINE-PROTEIN KINASE TOXIN HIPA"/>
    <property type="match status" value="1"/>
</dbReference>
<reference evidence="5 6" key="1">
    <citation type="submission" date="2020-03" db="EMBL/GenBank/DDBJ databases">
        <title>Genomic Encyclopedia of Type Strains, Phase IV (KMG-IV): sequencing the most valuable type-strain genomes for metagenomic binning, comparative biology and taxonomic classification.</title>
        <authorList>
            <person name="Goeker M."/>
        </authorList>
    </citation>
    <scope>NUCLEOTIDE SEQUENCE [LARGE SCALE GENOMIC DNA]</scope>
    <source>
        <strain evidence="5 6">DSM 101599</strain>
    </source>
</reference>
<evidence type="ECO:0000313" key="6">
    <source>
        <dbReference type="Proteomes" id="UP000745859"/>
    </source>
</evidence>
<dbReference type="Pfam" id="PF07804">
    <property type="entry name" value="HipA_C"/>
    <property type="match status" value="1"/>
</dbReference>
<dbReference type="PANTHER" id="PTHR37419:SF1">
    <property type="entry name" value="SERINE_THREONINE-PROTEIN KINASE TOXIN HIPA"/>
    <property type="match status" value="1"/>
</dbReference>
<evidence type="ECO:0000259" key="4">
    <source>
        <dbReference type="Pfam" id="PF07804"/>
    </source>
</evidence>
<sequence length="318" mass="36398">MICLACLKKIEPNTGIANYHKKCLKKFWQEDEPVFNLDYEVSEIEDLAKQNVAQRVIVTGVQPKLSLGFTEGQKESRLTIVGALNGKYILKPPFHLYPQMPEIEALSMLLAKACGVATVPFLLIPLKDGTLAYLTKRIDRGLGNIKFPMEDACQFTDRLTEHKYKGSYEQIAKGIIAYTQNPLIHVVKFYEQVLVSFLIGNNDMHLKNFSVIALDQQKYQLTPVYDMVAVNLLIPEDEEELALNLNGKKRKLKRSDFETAMNKAHIPTKAISNLFKRIEKGMEKWNELIDSSFLTKAKKEQLKKVIEDRAKQIEMIQY</sequence>
<dbReference type="Gene3D" id="1.10.1070.20">
    <property type="match status" value="1"/>
</dbReference>
<dbReference type="EC" id="2.7.11.1" evidence="5"/>
<evidence type="ECO:0000313" key="5">
    <source>
        <dbReference type="EMBL" id="NIJ45647.1"/>
    </source>
</evidence>
<name>A0ABX0UF61_9FLAO</name>
<accession>A0ABX0UF61</accession>
<gene>
    <name evidence="5" type="ORF">FHR24_002115</name>
</gene>
<comment type="similarity">
    <text evidence="1">Belongs to the HipA Ser/Thr kinase family.</text>
</comment>
<dbReference type="InterPro" id="IPR012893">
    <property type="entry name" value="HipA-like_C"/>
</dbReference>
<dbReference type="GO" id="GO:0004674">
    <property type="term" value="F:protein serine/threonine kinase activity"/>
    <property type="evidence" value="ECO:0007669"/>
    <property type="project" value="UniProtKB-EC"/>
</dbReference>
<organism evidence="5 6">
    <name type="scientific">Wenyingzhuangia heitensis</name>
    <dbReference type="NCBI Taxonomy" id="1487859"/>
    <lineage>
        <taxon>Bacteria</taxon>
        <taxon>Pseudomonadati</taxon>
        <taxon>Bacteroidota</taxon>
        <taxon>Flavobacteriia</taxon>
        <taxon>Flavobacteriales</taxon>
        <taxon>Flavobacteriaceae</taxon>
        <taxon>Wenyingzhuangia</taxon>
    </lineage>
</organism>
<evidence type="ECO:0000256" key="3">
    <source>
        <dbReference type="ARBA" id="ARBA00022777"/>
    </source>
</evidence>
<evidence type="ECO:0000256" key="2">
    <source>
        <dbReference type="ARBA" id="ARBA00022679"/>
    </source>
</evidence>
<evidence type="ECO:0000256" key="1">
    <source>
        <dbReference type="ARBA" id="ARBA00010164"/>
    </source>
</evidence>
<dbReference type="Proteomes" id="UP000745859">
    <property type="component" value="Unassembled WGS sequence"/>
</dbReference>
<protein>
    <submittedName>
        <fullName evidence="5">Serine/threonine-protein kinase HipA</fullName>
        <ecNumber evidence="5">2.7.11.1</ecNumber>
    </submittedName>
</protein>